<keyword evidence="2" id="KW-0812">Transmembrane</keyword>
<feature type="transmembrane region" description="Helical" evidence="2">
    <location>
        <begin position="341"/>
        <end position="366"/>
    </location>
</feature>
<organism evidence="3 4">
    <name type="scientific">Algimonas porphyrae</name>
    <dbReference type="NCBI Taxonomy" id="1128113"/>
    <lineage>
        <taxon>Bacteria</taxon>
        <taxon>Pseudomonadati</taxon>
        <taxon>Pseudomonadota</taxon>
        <taxon>Alphaproteobacteria</taxon>
        <taxon>Maricaulales</taxon>
        <taxon>Robiginitomaculaceae</taxon>
        <taxon>Algimonas</taxon>
    </lineage>
</organism>
<feature type="transmembrane region" description="Helical" evidence="2">
    <location>
        <begin position="12"/>
        <end position="37"/>
    </location>
</feature>
<keyword evidence="3" id="KW-0813">Transport</keyword>
<evidence type="ECO:0000256" key="2">
    <source>
        <dbReference type="SAM" id="Phobius"/>
    </source>
</evidence>
<dbReference type="InterPro" id="IPR036259">
    <property type="entry name" value="MFS_trans_sf"/>
</dbReference>
<feature type="transmembrane region" description="Helical" evidence="2">
    <location>
        <begin position="252"/>
        <end position="276"/>
    </location>
</feature>
<feature type="transmembrane region" description="Helical" evidence="2">
    <location>
        <begin position="82"/>
        <end position="99"/>
    </location>
</feature>
<accession>A0ABQ5V2P1</accession>
<protein>
    <submittedName>
        <fullName evidence="3">Sugar transporter</fullName>
    </submittedName>
</protein>
<evidence type="ECO:0000313" key="4">
    <source>
        <dbReference type="Proteomes" id="UP001161390"/>
    </source>
</evidence>
<keyword evidence="2" id="KW-0472">Membrane</keyword>
<dbReference type="SUPFAM" id="SSF103473">
    <property type="entry name" value="MFS general substrate transporter"/>
    <property type="match status" value="1"/>
</dbReference>
<dbReference type="EMBL" id="BSNJ01000006">
    <property type="protein sequence ID" value="GLQ21806.1"/>
    <property type="molecule type" value="Genomic_DNA"/>
</dbReference>
<reference evidence="3" key="1">
    <citation type="journal article" date="2014" name="Int. J. Syst. Evol. Microbiol.">
        <title>Complete genome of a new Firmicutes species belonging to the dominant human colonic microbiota ('Ruminococcus bicirculans') reveals two chromosomes and a selective capacity to utilize plant glucans.</title>
        <authorList>
            <consortium name="NISC Comparative Sequencing Program"/>
            <person name="Wegmann U."/>
            <person name="Louis P."/>
            <person name="Goesmann A."/>
            <person name="Henrissat B."/>
            <person name="Duncan S.H."/>
            <person name="Flint H.J."/>
        </authorList>
    </citation>
    <scope>NUCLEOTIDE SEQUENCE</scope>
    <source>
        <strain evidence="3">NBRC 108216</strain>
    </source>
</reference>
<dbReference type="PANTHER" id="PTHR11328">
    <property type="entry name" value="MAJOR FACILITATOR SUPERFAMILY DOMAIN-CONTAINING PROTEIN"/>
    <property type="match status" value="1"/>
</dbReference>
<dbReference type="PANTHER" id="PTHR11328:SF28">
    <property type="entry name" value="MAJOR FACILITATOR SUPERFAMILY DOMAIN-CONTAINING PROTEIN 12"/>
    <property type="match status" value="1"/>
</dbReference>
<keyword evidence="2" id="KW-1133">Transmembrane helix</keyword>
<feature type="transmembrane region" description="Helical" evidence="2">
    <location>
        <begin position="433"/>
        <end position="452"/>
    </location>
</feature>
<feature type="transmembrane region" description="Helical" evidence="2">
    <location>
        <begin position="155"/>
        <end position="173"/>
    </location>
</feature>
<feature type="transmembrane region" description="Helical" evidence="2">
    <location>
        <begin position="282"/>
        <end position="299"/>
    </location>
</feature>
<comment type="similarity">
    <text evidence="1">Belongs to the sodium:galactoside symporter (TC 2.A.2) family.</text>
</comment>
<feature type="transmembrane region" description="Helical" evidence="2">
    <location>
        <begin position="387"/>
        <end position="413"/>
    </location>
</feature>
<feature type="transmembrane region" description="Helical" evidence="2">
    <location>
        <begin position="188"/>
        <end position="207"/>
    </location>
</feature>
<evidence type="ECO:0000256" key="1">
    <source>
        <dbReference type="ARBA" id="ARBA00009617"/>
    </source>
</evidence>
<keyword evidence="3" id="KW-0762">Sugar transport</keyword>
<dbReference type="RefSeq" id="WP_284373751.1">
    <property type="nucleotide sequence ID" value="NZ_BSNJ01000006.1"/>
</dbReference>
<feature type="transmembrane region" description="Helical" evidence="2">
    <location>
        <begin position="43"/>
        <end position="61"/>
    </location>
</feature>
<name>A0ABQ5V2P1_9PROT</name>
<sequence length="482" mass="52940">MSARDTNLVNRVSYGVGHAMISAKNMLFHFFFLFYFANVLGLPEWQVLAATFLAIIIDAVSDPVMGQISDNTRSRRWGRRHGWILISSIPTAAALTLLFSPPEGMSEGALFVWMAGFMIGTRILITGYTVPYFALGADMSSHYDERTSIVGLRTIFENIFNLLVFILAFVVFLPDRDGLEDGMLYEPGYAGLALSLGLVGMIAALLMSAGTWNRIPSTQPHNWDPGKPWYAAFINLREALGYSEFRTLTLGFSLLVMLYSTISQLSLFVGVYVWRFDQAEKLITSLVPFLVIIPAAILADQVSRRADKREAALWLTWLFGLSFSLPFALYLVGFIPPIGSTGLLVLVAVCSGLGYAGMVGALMLSYSMMADVSDLMTVNTGRKREGLLFAAFTFANKLAFAGGLVMATIGLTLIDLPDAALPSDVDNSTTRLLAIYSVVINLALAGLAWAAYRRYALSRARHLRLQEQLRKARPVESGVAEL</sequence>
<proteinExistence type="inferred from homology"/>
<feature type="transmembrane region" description="Helical" evidence="2">
    <location>
        <begin position="311"/>
        <end position="335"/>
    </location>
</feature>
<dbReference type="InterPro" id="IPR039672">
    <property type="entry name" value="MFS_2"/>
</dbReference>
<dbReference type="Pfam" id="PF13347">
    <property type="entry name" value="MFS_2"/>
    <property type="match status" value="1"/>
</dbReference>
<dbReference type="Proteomes" id="UP001161390">
    <property type="component" value="Unassembled WGS sequence"/>
</dbReference>
<reference evidence="3" key="2">
    <citation type="submission" date="2023-01" db="EMBL/GenBank/DDBJ databases">
        <title>Draft genome sequence of Algimonas porphyrae strain NBRC 108216.</title>
        <authorList>
            <person name="Sun Q."/>
            <person name="Mori K."/>
        </authorList>
    </citation>
    <scope>NUCLEOTIDE SEQUENCE</scope>
    <source>
        <strain evidence="3">NBRC 108216</strain>
    </source>
</reference>
<evidence type="ECO:0000313" key="3">
    <source>
        <dbReference type="EMBL" id="GLQ21806.1"/>
    </source>
</evidence>
<keyword evidence="4" id="KW-1185">Reference proteome</keyword>
<gene>
    <name evidence="3" type="ORF">GCM10007854_27610</name>
</gene>
<comment type="caution">
    <text evidence="3">The sequence shown here is derived from an EMBL/GenBank/DDBJ whole genome shotgun (WGS) entry which is preliminary data.</text>
</comment>
<dbReference type="Gene3D" id="1.20.1250.20">
    <property type="entry name" value="MFS general substrate transporter like domains"/>
    <property type="match status" value="1"/>
</dbReference>
<feature type="transmembrane region" description="Helical" evidence="2">
    <location>
        <begin position="111"/>
        <end position="135"/>
    </location>
</feature>